<gene>
    <name evidence="1" type="ORF">CC78DRAFT_589655</name>
</gene>
<feature type="non-terminal residue" evidence="1">
    <location>
        <position position="1"/>
    </location>
</feature>
<evidence type="ECO:0000313" key="2">
    <source>
        <dbReference type="Proteomes" id="UP000800093"/>
    </source>
</evidence>
<keyword evidence="2" id="KW-1185">Reference proteome</keyword>
<organism evidence="1 2">
    <name type="scientific">Lojkania enalia</name>
    <dbReference type="NCBI Taxonomy" id="147567"/>
    <lineage>
        <taxon>Eukaryota</taxon>
        <taxon>Fungi</taxon>
        <taxon>Dikarya</taxon>
        <taxon>Ascomycota</taxon>
        <taxon>Pezizomycotina</taxon>
        <taxon>Dothideomycetes</taxon>
        <taxon>Pleosporomycetidae</taxon>
        <taxon>Pleosporales</taxon>
        <taxon>Pleosporales incertae sedis</taxon>
        <taxon>Lojkania</taxon>
    </lineage>
</organism>
<accession>A0A9P4K3B2</accession>
<dbReference type="Proteomes" id="UP000800093">
    <property type="component" value="Unassembled WGS sequence"/>
</dbReference>
<dbReference type="EMBL" id="ML986680">
    <property type="protein sequence ID" value="KAF2260507.1"/>
    <property type="molecule type" value="Genomic_DNA"/>
</dbReference>
<dbReference type="AlphaFoldDB" id="A0A9P4K3B2"/>
<evidence type="ECO:0000313" key="1">
    <source>
        <dbReference type="EMBL" id="KAF2260507.1"/>
    </source>
</evidence>
<comment type="caution">
    <text evidence="1">The sequence shown here is derived from an EMBL/GenBank/DDBJ whole genome shotgun (WGS) entry which is preliminary data.</text>
</comment>
<proteinExistence type="predicted"/>
<protein>
    <submittedName>
        <fullName evidence="1">Uncharacterized protein</fullName>
    </submittedName>
</protein>
<name>A0A9P4K3B2_9PLEO</name>
<dbReference type="OrthoDB" id="5030973at2759"/>
<reference evidence="2" key="1">
    <citation type="journal article" date="2020" name="Stud. Mycol.">
        <title>101 Dothideomycetes genomes: A test case for predicting lifestyles and emergence of pathogens.</title>
        <authorList>
            <person name="Haridas S."/>
            <person name="Albert R."/>
            <person name="Binder M."/>
            <person name="Bloem J."/>
            <person name="LaButti K."/>
            <person name="Salamov A."/>
            <person name="Andreopoulos B."/>
            <person name="Baker S."/>
            <person name="Barry K."/>
            <person name="Bills G."/>
            <person name="Bluhm B."/>
            <person name="Cannon C."/>
            <person name="Castanera R."/>
            <person name="Culley D."/>
            <person name="Daum C."/>
            <person name="Ezra D."/>
            <person name="Gonzalez J."/>
            <person name="Henrissat B."/>
            <person name="Kuo A."/>
            <person name="Liang C."/>
            <person name="Lipzen A."/>
            <person name="Lutzoni F."/>
            <person name="Magnuson J."/>
            <person name="Mondo S."/>
            <person name="Nolan M."/>
            <person name="Ohm R."/>
            <person name="Pangilinan J."/>
            <person name="Park H.-J."/>
            <person name="Ramirez L."/>
            <person name="Alfaro M."/>
            <person name="Sun H."/>
            <person name="Tritt A."/>
            <person name="Yoshinaga Y."/>
            <person name="Zwiers L.-H."/>
            <person name="Turgeon B."/>
            <person name="Goodwin S."/>
            <person name="Spatafora J."/>
            <person name="Crous P."/>
            <person name="Grigoriev I."/>
        </authorList>
    </citation>
    <scope>NUCLEOTIDE SEQUENCE [LARGE SCALE GENOMIC DNA]</scope>
    <source>
        <strain evidence="2">CBS 304.66</strain>
    </source>
</reference>
<sequence>GVEVGGSVGFQWERTVTREASGGSLIGMMEIRGRNHGAPNTAIWMVNENQLSLSGIPSSIRTAVILEREDDEVFFGTLEIETDVAGFSFRDFQSGMAENGRDDPIIFDPRRPPMGEDIRLNVNELSSVNIEDFVSITTVGDIQQTEQVEHENQQAVGELFESVVPEPEKSLSKVEHPGSSASLYVELWNVQLSGTRWVQNTSSKVKTQSAQFSNIPSEELSNEINIEHLERYFSWIREKPPDKQTALCSLIFRRSDKKGFASFDELKELLSQPPVQSIVDFFELPEDYMFSRHHDRGICQLISSRKDGKPLKAYMIQTPFYGEGGFWSLVLICMTESDAPDSPSKISAVMQTDQDSDLSRLFQGVQGLTKLYGRHPMILPLELFRTHCRNTSKRFGALLAHVKEVDERLLAELETVNKPEKSRKEYRELSKILHKCNMELEELGRRRKFEEKFGKQLTEDLHYNSGLSQIATIFADISKSRDVDMESLPGKIDSQRNVVSFSVV</sequence>